<sequence>EREGVQAVGCTGGKQVQAREEQRSLAEQAHSGGRRCCEDADGEDAEGAPAAPAGLASAAACGWAPNHVGR</sequence>
<dbReference type="HOGENOM" id="CLU_2764662_0_0_1"/>
<evidence type="ECO:0000256" key="1">
    <source>
        <dbReference type="SAM" id="MobiDB-lite"/>
    </source>
</evidence>
<keyword evidence="3" id="KW-1185">Reference proteome</keyword>
<dbReference type="RefSeq" id="XP_014561204.1">
    <property type="nucleotide sequence ID" value="XM_014705718.1"/>
</dbReference>
<feature type="non-terminal residue" evidence="2">
    <location>
        <position position="1"/>
    </location>
</feature>
<feature type="region of interest" description="Disordered" evidence="1">
    <location>
        <begin position="1"/>
        <end position="52"/>
    </location>
</feature>
<dbReference type="GeneID" id="26258690"/>
<dbReference type="Proteomes" id="UP000054337">
    <property type="component" value="Unassembled WGS sequence"/>
</dbReference>
<gene>
    <name evidence="2" type="ORF">COCVIDRAFT_87512</name>
</gene>
<accession>W7F6V2</accession>
<name>W7F6V2_BIPV3</name>
<reference evidence="2 3" key="1">
    <citation type="journal article" date="2013" name="PLoS Genet.">
        <title>Comparative genome structure, secondary metabolite, and effector coding capacity across Cochliobolus pathogens.</title>
        <authorList>
            <person name="Condon B.J."/>
            <person name="Leng Y."/>
            <person name="Wu D."/>
            <person name="Bushley K.E."/>
            <person name="Ohm R.A."/>
            <person name="Otillar R."/>
            <person name="Martin J."/>
            <person name="Schackwitz W."/>
            <person name="Grimwood J."/>
            <person name="MohdZainudin N."/>
            <person name="Xue C."/>
            <person name="Wang R."/>
            <person name="Manning V.A."/>
            <person name="Dhillon B."/>
            <person name="Tu Z.J."/>
            <person name="Steffenson B.J."/>
            <person name="Salamov A."/>
            <person name="Sun H."/>
            <person name="Lowry S."/>
            <person name="LaButti K."/>
            <person name="Han J."/>
            <person name="Copeland A."/>
            <person name="Lindquist E."/>
            <person name="Barry K."/>
            <person name="Schmutz J."/>
            <person name="Baker S.E."/>
            <person name="Ciuffetti L.M."/>
            <person name="Grigoriev I.V."/>
            <person name="Zhong S."/>
            <person name="Turgeon B.G."/>
        </authorList>
    </citation>
    <scope>NUCLEOTIDE SEQUENCE [LARGE SCALE GENOMIC DNA]</scope>
    <source>
        <strain evidence="2 3">FI3</strain>
    </source>
</reference>
<evidence type="ECO:0000313" key="2">
    <source>
        <dbReference type="EMBL" id="EUN31622.1"/>
    </source>
</evidence>
<organism evidence="2 3">
    <name type="scientific">Bipolaris victoriae (strain FI3)</name>
    <name type="common">Victoria blight of oats agent</name>
    <name type="synonym">Cochliobolus victoriae</name>
    <dbReference type="NCBI Taxonomy" id="930091"/>
    <lineage>
        <taxon>Eukaryota</taxon>
        <taxon>Fungi</taxon>
        <taxon>Dikarya</taxon>
        <taxon>Ascomycota</taxon>
        <taxon>Pezizomycotina</taxon>
        <taxon>Dothideomycetes</taxon>
        <taxon>Pleosporomycetidae</taxon>
        <taxon>Pleosporales</taxon>
        <taxon>Pleosporineae</taxon>
        <taxon>Pleosporaceae</taxon>
        <taxon>Bipolaris</taxon>
    </lineage>
</organism>
<dbReference type="EMBL" id="KI968698">
    <property type="protein sequence ID" value="EUN31622.1"/>
    <property type="molecule type" value="Genomic_DNA"/>
</dbReference>
<evidence type="ECO:0000313" key="3">
    <source>
        <dbReference type="Proteomes" id="UP000054337"/>
    </source>
</evidence>
<dbReference type="AlphaFoldDB" id="W7F6V2"/>
<proteinExistence type="predicted"/>
<protein>
    <submittedName>
        <fullName evidence="2">Uncharacterized protein</fullName>
    </submittedName>
</protein>